<feature type="compositionally biased region" description="Low complexity" evidence="1">
    <location>
        <begin position="36"/>
        <end position="67"/>
    </location>
</feature>
<feature type="compositionally biased region" description="Low complexity" evidence="1">
    <location>
        <begin position="75"/>
        <end position="85"/>
    </location>
</feature>
<dbReference type="EMBL" id="CADCVT010000405">
    <property type="protein sequence ID" value="CAA9530438.1"/>
    <property type="molecule type" value="Genomic_DNA"/>
</dbReference>
<sequence length="85" mass="9294">CRGLRDDDGMVEIGYSVVPSFQRRGIARRRGSWPTRSRAASVASARTRCRSPTGTRRSASCASSASPTRRRPRTARSATRSTGRP</sequence>
<protein>
    <recommendedName>
        <fullName evidence="3">N-acetyltransferase domain-containing protein</fullName>
    </recommendedName>
</protein>
<feature type="non-terminal residue" evidence="2">
    <location>
        <position position="85"/>
    </location>
</feature>
<feature type="region of interest" description="Disordered" evidence="1">
    <location>
        <begin position="27"/>
        <end position="85"/>
    </location>
</feature>
<evidence type="ECO:0000313" key="2">
    <source>
        <dbReference type="EMBL" id="CAA9530438.1"/>
    </source>
</evidence>
<gene>
    <name evidence="2" type="ORF">AVDCRST_MAG85-3623</name>
</gene>
<evidence type="ECO:0000256" key="1">
    <source>
        <dbReference type="SAM" id="MobiDB-lite"/>
    </source>
</evidence>
<dbReference type="AlphaFoldDB" id="A0A6J4TSK8"/>
<reference evidence="2" key="1">
    <citation type="submission" date="2020-02" db="EMBL/GenBank/DDBJ databases">
        <authorList>
            <person name="Meier V. D."/>
        </authorList>
    </citation>
    <scope>NUCLEOTIDE SEQUENCE</scope>
    <source>
        <strain evidence="2">AVDCRST_MAG85</strain>
    </source>
</reference>
<proteinExistence type="predicted"/>
<accession>A0A6J4TSK8</accession>
<name>A0A6J4TSK8_9ACTN</name>
<evidence type="ECO:0008006" key="3">
    <source>
        <dbReference type="Google" id="ProtNLM"/>
    </source>
</evidence>
<feature type="non-terminal residue" evidence="2">
    <location>
        <position position="1"/>
    </location>
</feature>
<organism evidence="2">
    <name type="scientific">uncultured Solirubrobacteraceae bacterium</name>
    <dbReference type="NCBI Taxonomy" id="1162706"/>
    <lineage>
        <taxon>Bacteria</taxon>
        <taxon>Bacillati</taxon>
        <taxon>Actinomycetota</taxon>
        <taxon>Thermoleophilia</taxon>
        <taxon>Solirubrobacterales</taxon>
        <taxon>Solirubrobacteraceae</taxon>
        <taxon>environmental samples</taxon>
    </lineage>
</organism>